<evidence type="ECO:0000313" key="3">
    <source>
        <dbReference type="EMBL" id="CAI9170214.1"/>
    </source>
</evidence>
<dbReference type="InterPro" id="IPR023398">
    <property type="entry name" value="TIF_eIF4e-like"/>
</dbReference>
<feature type="region of interest" description="Disordered" evidence="2">
    <location>
        <begin position="24"/>
        <end position="44"/>
    </location>
</feature>
<dbReference type="PANTHER" id="PTHR11960">
    <property type="entry name" value="EUKARYOTIC TRANSLATION INITIATION FACTOR 4E RELATED"/>
    <property type="match status" value="1"/>
</dbReference>
<dbReference type="InterPro" id="IPR019770">
    <property type="entry name" value="TIF_eIF_4E_CS"/>
</dbReference>
<dbReference type="Proteomes" id="UP001176941">
    <property type="component" value="Chromosome 3"/>
</dbReference>
<evidence type="ECO:0008006" key="5">
    <source>
        <dbReference type="Google" id="ProtNLM"/>
    </source>
</evidence>
<feature type="compositionally biased region" description="Basic and acidic residues" evidence="2">
    <location>
        <begin position="29"/>
        <end position="39"/>
    </location>
</feature>
<dbReference type="Pfam" id="PF01652">
    <property type="entry name" value="IF4E"/>
    <property type="match status" value="1"/>
</dbReference>
<keyword evidence="1" id="KW-0648">Protein biosynthesis</keyword>
<keyword evidence="4" id="KW-1185">Reference proteome</keyword>
<dbReference type="InterPro" id="IPR001040">
    <property type="entry name" value="TIF_eIF_4E"/>
</dbReference>
<protein>
    <recommendedName>
        <fullName evidence="5">Eukaryotic translation initiation factor 4E family member 1B</fullName>
    </recommendedName>
</protein>
<evidence type="ECO:0000313" key="4">
    <source>
        <dbReference type="Proteomes" id="UP001176941"/>
    </source>
</evidence>
<keyword evidence="1" id="KW-0396">Initiation factor</keyword>
<organism evidence="3 4">
    <name type="scientific">Rangifer tarandus platyrhynchus</name>
    <name type="common">Svalbard reindeer</name>
    <dbReference type="NCBI Taxonomy" id="3082113"/>
    <lineage>
        <taxon>Eukaryota</taxon>
        <taxon>Metazoa</taxon>
        <taxon>Chordata</taxon>
        <taxon>Craniata</taxon>
        <taxon>Vertebrata</taxon>
        <taxon>Euteleostomi</taxon>
        <taxon>Mammalia</taxon>
        <taxon>Eutheria</taxon>
        <taxon>Laurasiatheria</taxon>
        <taxon>Artiodactyla</taxon>
        <taxon>Ruminantia</taxon>
        <taxon>Pecora</taxon>
        <taxon>Cervidae</taxon>
        <taxon>Odocoileinae</taxon>
        <taxon>Rangifer</taxon>
    </lineage>
</organism>
<dbReference type="SUPFAM" id="SSF55418">
    <property type="entry name" value="eIF4e-like"/>
    <property type="match status" value="1"/>
</dbReference>
<dbReference type="EMBL" id="OX459939">
    <property type="protein sequence ID" value="CAI9170214.1"/>
    <property type="molecule type" value="Genomic_DNA"/>
</dbReference>
<gene>
    <name evidence="3" type="ORF">MRATA1EN1_LOCUS19176</name>
</gene>
<comment type="similarity">
    <text evidence="1">Belongs to the eukaryotic initiation factor 4E family.</text>
</comment>
<name>A0ABN8Z902_RANTA</name>
<evidence type="ECO:0000256" key="1">
    <source>
        <dbReference type="RuleBase" id="RU004374"/>
    </source>
</evidence>
<dbReference type="PROSITE" id="PS00813">
    <property type="entry name" value="IF4E"/>
    <property type="match status" value="1"/>
</dbReference>
<accession>A0ABN8Z902</accession>
<proteinExistence type="inferred from homology"/>
<sequence>MEWRLRQRLRQADARARLGWAGAEEAEDGIQKEEKEEKAAAGPCMGEEALSKAPEEGRLDFHPLLSRWALWFFKNDRSRAWQSNLHRVTKFNTVEDFWAIYNNIQLASKLSSGCDYALFKDGIKPMWEDSRNKRGGRWLVSLTRQRRHPELDHLWLETLLCLIGESFGEHSREVCGAVINIRAKGDKIAVWTREAENQEGVLHIGRVYKERLGLSTKTIIGYQAHADTATKSNSLVKNKFVV</sequence>
<dbReference type="PANTHER" id="PTHR11960:SF3">
    <property type="entry name" value="EUKARYOTIC TRANSLATION INITIATION FACTOR 4E TYPE 1B"/>
    <property type="match status" value="1"/>
</dbReference>
<dbReference type="Gene3D" id="3.30.760.10">
    <property type="entry name" value="RNA Cap, Translation Initiation Factor Eif4e"/>
    <property type="match status" value="1"/>
</dbReference>
<keyword evidence="1" id="KW-0694">RNA-binding</keyword>
<reference evidence="3" key="1">
    <citation type="submission" date="2023-04" db="EMBL/GenBank/DDBJ databases">
        <authorList>
            <consortium name="ELIXIR-Norway"/>
        </authorList>
    </citation>
    <scope>NUCLEOTIDE SEQUENCE [LARGE SCALE GENOMIC DNA]</scope>
</reference>
<evidence type="ECO:0000256" key="2">
    <source>
        <dbReference type="SAM" id="MobiDB-lite"/>
    </source>
</evidence>